<dbReference type="Proteomes" id="UP000829194">
    <property type="component" value="Chromosome"/>
</dbReference>
<accession>A0ABY3XJV0</accession>
<dbReference type="EMBL" id="CP093547">
    <property type="protein sequence ID" value="UNP31902.1"/>
    <property type="molecule type" value="Genomic_DNA"/>
</dbReference>
<evidence type="ECO:0000313" key="2">
    <source>
        <dbReference type="Proteomes" id="UP000829194"/>
    </source>
</evidence>
<dbReference type="RefSeq" id="WP_148648866.1">
    <property type="nucleotide sequence ID" value="NZ_CP093547.1"/>
</dbReference>
<organism evidence="1 2">
    <name type="scientific">Lysobacter gummosus</name>
    <dbReference type="NCBI Taxonomy" id="262324"/>
    <lineage>
        <taxon>Bacteria</taxon>
        <taxon>Pseudomonadati</taxon>
        <taxon>Pseudomonadota</taxon>
        <taxon>Gammaproteobacteria</taxon>
        <taxon>Lysobacterales</taxon>
        <taxon>Lysobacteraceae</taxon>
        <taxon>Lysobacter</taxon>
    </lineage>
</organism>
<proteinExistence type="predicted"/>
<reference evidence="1 2" key="1">
    <citation type="submission" date="2022-03" db="EMBL/GenBank/DDBJ databases">
        <title>Complete genome sequence of Lysobacter capsici VKM B-2533 and Lysobacter gummosus 10.1.1, promising sources of lytic agents.</title>
        <authorList>
            <person name="Tarlachkov S.V."/>
            <person name="Kudryakova I.V."/>
            <person name="Afoshin A.S."/>
            <person name="Leontyevskaya E.A."/>
            <person name="Leontyevskaya N.V."/>
        </authorList>
    </citation>
    <scope>NUCLEOTIDE SEQUENCE [LARGE SCALE GENOMIC DNA]</scope>
    <source>
        <strain evidence="1 2">10.1.1</strain>
    </source>
</reference>
<sequence>MSPAMAGPALTVPALQTSVAAAHPDHQVSVRLRCPGLEKNAAYTQSSCGYRPAHEKLHIARSARPILTVPRPGWGAAMSDRQRTCIVATTLLWCCLGIGEAAATIPVLKATPACAYGKLGPVTAEAGTRITESSMDKAPPQASYARAFDRLAAAAQAVGANAVVLRGHRATYFTRFGKRSREAVHIYLSGAAIHIEGDTAQCKLTLVDPRDYRRANANLRLVETTSDQAYDAD</sequence>
<name>A0ABY3XJV0_9GAMM</name>
<gene>
    <name evidence="1" type="ORF">MOV92_11885</name>
</gene>
<keyword evidence="2" id="KW-1185">Reference proteome</keyword>
<evidence type="ECO:0000313" key="1">
    <source>
        <dbReference type="EMBL" id="UNP31902.1"/>
    </source>
</evidence>
<protein>
    <submittedName>
        <fullName evidence="1">Uncharacterized protein</fullName>
    </submittedName>
</protein>